<dbReference type="Pfam" id="PF20150">
    <property type="entry name" value="2EXR"/>
    <property type="match status" value="1"/>
</dbReference>
<reference evidence="3 4" key="1">
    <citation type="submission" date="2017-12" db="EMBL/GenBank/DDBJ databases">
        <title>Comparative genomics of Botrytis spp.</title>
        <authorList>
            <person name="Valero-Jimenez C.A."/>
            <person name="Tapia P."/>
            <person name="Veloso J."/>
            <person name="Silva-Moreno E."/>
            <person name="Staats M."/>
            <person name="Valdes J.H."/>
            <person name="Van Kan J.A.L."/>
        </authorList>
    </citation>
    <scope>NUCLEOTIDE SEQUENCE [LARGE SCALE GENOMIC DNA]</scope>
    <source>
        <strain evidence="3 4">Be9601</strain>
    </source>
</reference>
<feature type="region of interest" description="Disordered" evidence="1">
    <location>
        <begin position="269"/>
        <end position="288"/>
    </location>
</feature>
<organism evidence="3 4">
    <name type="scientific">Botrytis elliptica</name>
    <dbReference type="NCBI Taxonomy" id="278938"/>
    <lineage>
        <taxon>Eukaryota</taxon>
        <taxon>Fungi</taxon>
        <taxon>Dikarya</taxon>
        <taxon>Ascomycota</taxon>
        <taxon>Pezizomycotina</taxon>
        <taxon>Leotiomycetes</taxon>
        <taxon>Helotiales</taxon>
        <taxon>Sclerotiniaceae</taxon>
        <taxon>Botrytis</taxon>
    </lineage>
</organism>
<proteinExistence type="predicted"/>
<comment type="caution">
    <text evidence="3">The sequence shown here is derived from an EMBL/GenBank/DDBJ whole genome shotgun (WGS) entry which is preliminary data.</text>
</comment>
<protein>
    <recommendedName>
        <fullName evidence="2">2EXR domain-containing protein</fullName>
    </recommendedName>
</protein>
<dbReference type="EMBL" id="PQXM01000030">
    <property type="protein sequence ID" value="TGO79528.1"/>
    <property type="molecule type" value="Genomic_DNA"/>
</dbReference>
<dbReference type="PANTHER" id="PTHR35910">
    <property type="entry name" value="2EXR DOMAIN-CONTAINING PROTEIN"/>
    <property type="match status" value="1"/>
</dbReference>
<evidence type="ECO:0000256" key="1">
    <source>
        <dbReference type="SAM" id="MobiDB-lite"/>
    </source>
</evidence>
<sequence length="288" mass="33841">MNQPCQHLLENNIRSTEMSTYIRPRRPVNQKATFHQFAKLAPELQNMIFKGALPEGRIISLKAVEILVDEPDKWTREWYAGEKYGGKYKSAKLVVKTTLPALLHVNIMAREVACKEYGLEFAHCLRNPIYFNWEKDTLYIQSDRAVKLFQGSLQMLKSFQIPLSRGLDIAKMEEKLKFLMLGEPCLFKSTTEMISRLSNLKRLELKEGCFRWDQKIKILNTRWKERWGENFTYECVELGNKEMGWRVEDKRDGYEIYVKPRRSERIRELEANRSLDDHEGGERAGGVR</sequence>
<evidence type="ECO:0000313" key="4">
    <source>
        <dbReference type="Proteomes" id="UP000297229"/>
    </source>
</evidence>
<dbReference type="AlphaFoldDB" id="A0A4Z1K144"/>
<feature type="compositionally biased region" description="Basic and acidic residues" evidence="1">
    <location>
        <begin position="269"/>
        <end position="282"/>
    </location>
</feature>
<accession>A0A4Z1K144</accession>
<name>A0A4Z1K144_9HELO</name>
<evidence type="ECO:0000259" key="2">
    <source>
        <dbReference type="Pfam" id="PF20150"/>
    </source>
</evidence>
<dbReference type="PANTHER" id="PTHR35910:SF1">
    <property type="entry name" value="2EXR DOMAIN-CONTAINING PROTEIN"/>
    <property type="match status" value="1"/>
</dbReference>
<keyword evidence="4" id="KW-1185">Reference proteome</keyword>
<feature type="domain" description="2EXR" evidence="2">
    <location>
        <begin position="34"/>
        <end position="138"/>
    </location>
</feature>
<dbReference type="OrthoDB" id="3546385at2759"/>
<gene>
    <name evidence="3" type="ORF">BELL_0030g00330</name>
</gene>
<dbReference type="Proteomes" id="UP000297229">
    <property type="component" value="Unassembled WGS sequence"/>
</dbReference>
<dbReference type="InterPro" id="IPR045518">
    <property type="entry name" value="2EXR"/>
</dbReference>
<evidence type="ECO:0000313" key="3">
    <source>
        <dbReference type="EMBL" id="TGO79528.1"/>
    </source>
</evidence>
<dbReference type="STRING" id="278938.A0A4Z1K144"/>